<dbReference type="EMBL" id="JAUJGC010000037">
    <property type="protein sequence ID" value="MDN5270145.1"/>
    <property type="molecule type" value="Genomic_DNA"/>
</dbReference>
<evidence type="ECO:0000313" key="2">
    <source>
        <dbReference type="EMBL" id="MBS6097507.1"/>
    </source>
</evidence>
<dbReference type="AlphaFoldDB" id="A0A3S4NYG6"/>
<dbReference type="EMBL" id="JAHAGS010000050">
    <property type="protein sequence ID" value="MBS6097507.1"/>
    <property type="molecule type" value="Genomic_DNA"/>
</dbReference>
<name>A0A3S4NYG6_STRVE</name>
<comment type="caution">
    <text evidence="2">The sequence shown here is derived from an EMBL/GenBank/DDBJ whole genome shotgun (WGS) entry which is preliminary data.</text>
</comment>
<keyword evidence="1" id="KW-0472">Membrane</keyword>
<accession>A0A3S4NYG6</accession>
<feature type="transmembrane region" description="Helical" evidence="1">
    <location>
        <begin position="68"/>
        <end position="85"/>
    </location>
</feature>
<dbReference type="GeneID" id="61564589"/>
<reference evidence="2" key="1">
    <citation type="submission" date="2021-05" db="EMBL/GenBank/DDBJ databases">
        <title>Infant gut strain persistence is associated with maternal origin, phylogeny, and functional potential including surface adhesion and iron acquisition.</title>
        <authorList>
            <person name="Lou Y.C."/>
        </authorList>
    </citation>
    <scope>NUCLEOTIDE SEQUENCE</scope>
    <source>
        <strain evidence="2">L3_122_031G1_dasL3_122_031G1_maxbin2.maxbin.025s ta_sub</strain>
    </source>
</reference>
<keyword evidence="1" id="KW-1133">Transmembrane helix</keyword>
<evidence type="ECO:0000313" key="3">
    <source>
        <dbReference type="EMBL" id="MDN5270145.1"/>
    </source>
</evidence>
<organism evidence="2 4">
    <name type="scientific">Streptococcus vestibularis</name>
    <dbReference type="NCBI Taxonomy" id="1343"/>
    <lineage>
        <taxon>Bacteria</taxon>
        <taxon>Bacillati</taxon>
        <taxon>Bacillota</taxon>
        <taxon>Bacilli</taxon>
        <taxon>Lactobacillales</taxon>
        <taxon>Streptococcaceae</taxon>
        <taxon>Streptococcus</taxon>
    </lineage>
</organism>
<proteinExistence type="predicted"/>
<dbReference type="Pfam" id="PF26336">
    <property type="entry name" value="MacP_activator"/>
    <property type="match status" value="1"/>
</dbReference>
<protein>
    <submittedName>
        <fullName evidence="2">Cell wall synthase accessory phosphoprotein MacP</fullName>
    </submittedName>
</protein>
<reference evidence="3" key="2">
    <citation type="submission" date="2023-07" db="EMBL/GenBank/DDBJ databases">
        <title>SVep1, a Temperate Phage of Human Oral Commensal Streptococcus vestibularis.</title>
        <authorList>
            <person name="Wu M."/>
            <person name="Zhu Y."/>
            <person name="Li Y."/>
        </authorList>
    </citation>
    <scope>NUCLEOTIDE SEQUENCE</scope>
    <source>
        <strain evidence="3">SVE8</strain>
    </source>
</reference>
<dbReference type="Proteomes" id="UP000703822">
    <property type="component" value="Unassembled WGS sequence"/>
</dbReference>
<dbReference type="RefSeq" id="WP_003094623.1">
    <property type="nucleotide sequence ID" value="NZ_CAUCRO010000003.1"/>
</dbReference>
<sequence length="86" mass="10492">MSKPLLTDDVIEQAKRGEIDLEDYPYYQDYEEEFYAEDYEANYQPSAYKSRRIENAKRNQFQHKLNRILFWIVVLLIILIVAVFYF</sequence>
<dbReference type="Proteomes" id="UP001172310">
    <property type="component" value="Unassembled WGS sequence"/>
</dbReference>
<evidence type="ECO:0000256" key="1">
    <source>
        <dbReference type="SAM" id="Phobius"/>
    </source>
</evidence>
<keyword evidence="1" id="KW-0812">Transmembrane</keyword>
<dbReference type="InterPro" id="IPR047752">
    <property type="entry name" value="MacP"/>
</dbReference>
<gene>
    <name evidence="2" type="primary">macP</name>
    <name evidence="2" type="ORF">KH901_03405</name>
    <name evidence="3" type="ORF">QY913_08470</name>
</gene>
<evidence type="ECO:0000313" key="4">
    <source>
        <dbReference type="Proteomes" id="UP000703822"/>
    </source>
</evidence>
<dbReference type="NCBIfam" id="NF038277">
    <property type="entry name" value="accessory_MacP"/>
    <property type="match status" value="1"/>
</dbReference>